<comment type="caution">
    <text evidence="1">The sequence shown here is derived from an EMBL/GenBank/DDBJ whole genome shotgun (WGS) entry which is preliminary data.</text>
</comment>
<evidence type="ECO:0000313" key="1">
    <source>
        <dbReference type="EMBL" id="MPM67023.1"/>
    </source>
</evidence>
<protein>
    <submittedName>
        <fullName evidence="1">Uncharacterized protein</fullName>
    </submittedName>
</protein>
<sequence length="74" mass="8398">MLKFIDLVNFFGEIESAENGEKWYFEPSKRRKTATLFGAVYHVFAFAMSWDNFPVFSKDCALAMDSGHSPPATP</sequence>
<dbReference type="AlphaFoldDB" id="A0A645BUW4"/>
<dbReference type="EMBL" id="VSSQ01021439">
    <property type="protein sequence ID" value="MPM67023.1"/>
    <property type="molecule type" value="Genomic_DNA"/>
</dbReference>
<reference evidence="1" key="1">
    <citation type="submission" date="2019-08" db="EMBL/GenBank/DDBJ databases">
        <authorList>
            <person name="Kucharzyk K."/>
            <person name="Murdoch R.W."/>
            <person name="Higgins S."/>
            <person name="Loffler F."/>
        </authorList>
    </citation>
    <scope>NUCLEOTIDE SEQUENCE</scope>
</reference>
<organism evidence="1">
    <name type="scientific">bioreactor metagenome</name>
    <dbReference type="NCBI Taxonomy" id="1076179"/>
    <lineage>
        <taxon>unclassified sequences</taxon>
        <taxon>metagenomes</taxon>
        <taxon>ecological metagenomes</taxon>
    </lineage>
</organism>
<proteinExistence type="predicted"/>
<accession>A0A645BUW4</accession>
<name>A0A645BUW4_9ZZZZ</name>
<gene>
    <name evidence="1" type="ORF">SDC9_113939</name>
</gene>